<dbReference type="PRINTS" id="PR00463">
    <property type="entry name" value="EP450I"/>
</dbReference>
<dbReference type="SUPFAM" id="SSF48264">
    <property type="entry name" value="Cytochrome P450"/>
    <property type="match status" value="1"/>
</dbReference>
<evidence type="ECO:0000256" key="5">
    <source>
        <dbReference type="ARBA" id="ARBA00022723"/>
    </source>
</evidence>
<feature type="transmembrane region" description="Helical" evidence="11">
    <location>
        <begin position="6"/>
        <end position="23"/>
    </location>
</feature>
<evidence type="ECO:0000256" key="8">
    <source>
        <dbReference type="ARBA" id="ARBA00023033"/>
    </source>
</evidence>
<dbReference type="PROSITE" id="PS00086">
    <property type="entry name" value="CYTOCHROME_P450"/>
    <property type="match status" value="1"/>
</dbReference>
<proteinExistence type="inferred from homology"/>
<evidence type="ECO:0000256" key="1">
    <source>
        <dbReference type="ARBA" id="ARBA00001971"/>
    </source>
</evidence>
<dbReference type="Gene3D" id="1.10.630.10">
    <property type="entry name" value="Cytochrome P450"/>
    <property type="match status" value="1"/>
</dbReference>
<evidence type="ECO:0000256" key="6">
    <source>
        <dbReference type="ARBA" id="ARBA00023002"/>
    </source>
</evidence>
<comment type="cofactor">
    <cofactor evidence="1 9">
        <name>heme</name>
        <dbReference type="ChEBI" id="CHEBI:30413"/>
    </cofactor>
</comment>
<dbReference type="GO" id="GO:0005506">
    <property type="term" value="F:iron ion binding"/>
    <property type="evidence" value="ECO:0007669"/>
    <property type="project" value="InterPro"/>
</dbReference>
<evidence type="ECO:0000256" key="10">
    <source>
        <dbReference type="RuleBase" id="RU000461"/>
    </source>
</evidence>
<dbReference type="PANTHER" id="PTHR46300">
    <property type="entry name" value="P450, PUTATIVE (EUROFUNG)-RELATED-RELATED"/>
    <property type="match status" value="1"/>
</dbReference>
<dbReference type="EMBL" id="CAJMWR010000084">
    <property type="protein sequence ID" value="CAE6343132.1"/>
    <property type="molecule type" value="Genomic_DNA"/>
</dbReference>
<feature type="transmembrane region" description="Helical" evidence="11">
    <location>
        <begin position="218"/>
        <end position="239"/>
    </location>
</feature>
<keyword evidence="5 9" id="KW-0479">Metal-binding</keyword>
<name>A0A8H2W7M6_9AGAM</name>
<evidence type="ECO:0000256" key="4">
    <source>
        <dbReference type="ARBA" id="ARBA00022617"/>
    </source>
</evidence>
<comment type="similarity">
    <text evidence="3 10">Belongs to the cytochrome P450 family.</text>
</comment>
<reference evidence="12" key="1">
    <citation type="submission" date="2021-01" db="EMBL/GenBank/DDBJ databases">
        <authorList>
            <person name="Kaushik A."/>
        </authorList>
    </citation>
    <scope>NUCLEOTIDE SEQUENCE</scope>
    <source>
        <strain evidence="12">AG1-1A</strain>
    </source>
</reference>
<dbReference type="InterPro" id="IPR017972">
    <property type="entry name" value="Cyt_P450_CS"/>
</dbReference>
<evidence type="ECO:0000313" key="12">
    <source>
        <dbReference type="EMBL" id="CAE6343132.1"/>
    </source>
</evidence>
<dbReference type="AlphaFoldDB" id="A0A8H2W7M6"/>
<dbReference type="InterPro" id="IPR001128">
    <property type="entry name" value="Cyt_P450"/>
</dbReference>
<dbReference type="GO" id="GO:0016705">
    <property type="term" value="F:oxidoreductase activity, acting on paired donors, with incorporation or reduction of molecular oxygen"/>
    <property type="evidence" value="ECO:0007669"/>
    <property type="project" value="InterPro"/>
</dbReference>
<accession>A0A8H2W7M6</accession>
<comment type="pathway">
    <text evidence="2">Secondary metabolite biosynthesis.</text>
</comment>
<keyword evidence="6 10" id="KW-0560">Oxidoreductase</keyword>
<dbReference type="InterPro" id="IPR002401">
    <property type="entry name" value="Cyt_P450_E_grp-I"/>
</dbReference>
<gene>
    <name evidence="12" type="ORF">RDB_LOCUS4946</name>
</gene>
<evidence type="ECO:0000256" key="2">
    <source>
        <dbReference type="ARBA" id="ARBA00005179"/>
    </source>
</evidence>
<evidence type="ECO:0008006" key="14">
    <source>
        <dbReference type="Google" id="ProtNLM"/>
    </source>
</evidence>
<keyword evidence="8 10" id="KW-0503">Monooxygenase</keyword>
<keyword evidence="11" id="KW-0812">Transmembrane</keyword>
<organism evidence="12 13">
    <name type="scientific">Rhizoctonia solani</name>
    <dbReference type="NCBI Taxonomy" id="456999"/>
    <lineage>
        <taxon>Eukaryota</taxon>
        <taxon>Fungi</taxon>
        <taxon>Dikarya</taxon>
        <taxon>Basidiomycota</taxon>
        <taxon>Agaricomycotina</taxon>
        <taxon>Agaricomycetes</taxon>
        <taxon>Cantharellales</taxon>
        <taxon>Ceratobasidiaceae</taxon>
        <taxon>Rhizoctonia</taxon>
    </lineage>
</organism>
<evidence type="ECO:0000256" key="11">
    <source>
        <dbReference type="SAM" id="Phobius"/>
    </source>
</evidence>
<dbReference type="GO" id="GO:0004497">
    <property type="term" value="F:monooxygenase activity"/>
    <property type="evidence" value="ECO:0007669"/>
    <property type="project" value="UniProtKB-KW"/>
</dbReference>
<evidence type="ECO:0000313" key="13">
    <source>
        <dbReference type="Proteomes" id="UP000663840"/>
    </source>
</evidence>
<keyword evidence="7 9" id="KW-0408">Iron</keyword>
<sequence length="516" mass="58663">MVIHDVLYPVLLTIASILLVHLWRRSHRTKIVRPPSPPRLPLIGNLLAVPPGSEHLAYMKLGKELTSDIVYLDILGLHIVVLNSAQAATELLEKRSAKFSDRALPRALEHPDLYDWPNAVSMLPYNDIWRFHRRVLNGSLNIKAVAKFHGNQEYQARLLVQRLLDLTDSSNPFEGVKEELFYTMAISMFEMAYGYQLLGKNDPFLREAEQAFHNGFRAAMFANFFVNIFPALMYVPEWFPGAGWKRTLRKWRAEKVQAMSGPYEWVKARLADGTAQPSVISTVLQDENMCSSLSSEIRDTTLEQLGMIFYAGGTDTSATALVNFFAAMALYPDVQEKAQQELDAVLGSGVMPTIADRDRLPYINNIVLELLRWRPVLPTAIPHVCYEDDVYRGYNLIKGDIIFGNVWAMSRDENIYPNPEEFNPDRFLDPNVPPVPGFGWGRRKCPGSHYGESSVFIVLSSVLSMYKISKKKDTNGREIEPEIKDAPNSLTLELEPFEFEFKPRSSRHRQLVLEAV</sequence>
<comment type="caution">
    <text evidence="12">The sequence shown here is derived from an EMBL/GenBank/DDBJ whole genome shotgun (WGS) entry which is preliminary data.</text>
</comment>
<evidence type="ECO:0000256" key="7">
    <source>
        <dbReference type="ARBA" id="ARBA00023004"/>
    </source>
</evidence>
<dbReference type="Pfam" id="PF00067">
    <property type="entry name" value="p450"/>
    <property type="match status" value="1"/>
</dbReference>
<evidence type="ECO:0000256" key="3">
    <source>
        <dbReference type="ARBA" id="ARBA00010617"/>
    </source>
</evidence>
<dbReference type="CDD" id="cd11065">
    <property type="entry name" value="CYP64-like"/>
    <property type="match status" value="1"/>
</dbReference>
<evidence type="ECO:0000256" key="9">
    <source>
        <dbReference type="PIRSR" id="PIRSR602401-1"/>
    </source>
</evidence>
<dbReference type="GO" id="GO:0020037">
    <property type="term" value="F:heme binding"/>
    <property type="evidence" value="ECO:0007669"/>
    <property type="project" value="InterPro"/>
</dbReference>
<keyword evidence="11" id="KW-1133">Transmembrane helix</keyword>
<dbReference type="Proteomes" id="UP000663840">
    <property type="component" value="Unassembled WGS sequence"/>
</dbReference>
<keyword evidence="4 9" id="KW-0349">Heme</keyword>
<dbReference type="PANTHER" id="PTHR46300:SF7">
    <property type="entry name" value="P450, PUTATIVE (EUROFUNG)-RELATED"/>
    <property type="match status" value="1"/>
</dbReference>
<feature type="binding site" description="axial binding residue" evidence="9">
    <location>
        <position position="445"/>
    </location>
    <ligand>
        <name>heme</name>
        <dbReference type="ChEBI" id="CHEBI:30413"/>
    </ligand>
    <ligandPart>
        <name>Fe</name>
        <dbReference type="ChEBI" id="CHEBI:18248"/>
    </ligandPart>
</feature>
<dbReference type="InterPro" id="IPR050364">
    <property type="entry name" value="Cytochrome_P450_fung"/>
</dbReference>
<protein>
    <recommendedName>
        <fullName evidence="14">O-methylsterigmatocystin oxidoreductase</fullName>
    </recommendedName>
</protein>
<dbReference type="InterPro" id="IPR036396">
    <property type="entry name" value="Cyt_P450_sf"/>
</dbReference>
<keyword evidence="11" id="KW-0472">Membrane</keyword>